<keyword evidence="4" id="KW-0597">Phosphoprotein</keyword>
<dbReference type="GO" id="GO:0000155">
    <property type="term" value="F:phosphorelay sensor kinase activity"/>
    <property type="evidence" value="ECO:0007669"/>
    <property type="project" value="InterPro"/>
</dbReference>
<dbReference type="InterPro" id="IPR050351">
    <property type="entry name" value="BphY/WalK/GraS-like"/>
</dbReference>
<evidence type="ECO:0000256" key="3">
    <source>
        <dbReference type="ARBA" id="ARBA00012438"/>
    </source>
</evidence>
<dbReference type="EMBL" id="LGCM01000060">
    <property type="protein sequence ID" value="KPL77486.1"/>
    <property type="molecule type" value="Genomic_DNA"/>
</dbReference>
<dbReference type="Gene3D" id="3.30.565.10">
    <property type="entry name" value="Histidine kinase-like ATPase, C-terminal domain"/>
    <property type="match status" value="1"/>
</dbReference>
<dbReference type="GO" id="GO:0016036">
    <property type="term" value="P:cellular response to phosphate starvation"/>
    <property type="evidence" value="ECO:0007669"/>
    <property type="project" value="TreeGrafter"/>
</dbReference>
<dbReference type="SMART" id="SM00304">
    <property type="entry name" value="HAMP"/>
    <property type="match status" value="1"/>
</dbReference>
<accession>A0A0P6XQF8</accession>
<evidence type="ECO:0000256" key="2">
    <source>
        <dbReference type="ARBA" id="ARBA00004370"/>
    </source>
</evidence>
<dbReference type="PROSITE" id="PS50885">
    <property type="entry name" value="HAMP"/>
    <property type="match status" value="1"/>
</dbReference>
<feature type="domain" description="HAMP" evidence="10">
    <location>
        <begin position="124"/>
        <end position="176"/>
    </location>
</feature>
<evidence type="ECO:0000256" key="8">
    <source>
        <dbReference type="SAM" id="Phobius"/>
    </source>
</evidence>
<dbReference type="SUPFAM" id="SSF55874">
    <property type="entry name" value="ATPase domain of HSP90 chaperone/DNA topoisomerase II/histidine kinase"/>
    <property type="match status" value="1"/>
</dbReference>
<dbReference type="InterPro" id="IPR004358">
    <property type="entry name" value="Sig_transdc_His_kin-like_C"/>
</dbReference>
<evidence type="ECO:0000256" key="5">
    <source>
        <dbReference type="ARBA" id="ARBA00022679"/>
    </source>
</evidence>
<feature type="transmembrane region" description="Helical" evidence="8">
    <location>
        <begin position="6"/>
        <end position="27"/>
    </location>
</feature>
<dbReference type="Gene3D" id="1.10.287.130">
    <property type="match status" value="1"/>
</dbReference>
<evidence type="ECO:0000256" key="4">
    <source>
        <dbReference type="ARBA" id="ARBA00022553"/>
    </source>
</evidence>
<keyword evidence="8" id="KW-0472">Membrane</keyword>
<dbReference type="PRINTS" id="PR00344">
    <property type="entry name" value="BCTRLSENSOR"/>
</dbReference>
<dbReference type="PANTHER" id="PTHR45453">
    <property type="entry name" value="PHOSPHATE REGULON SENSOR PROTEIN PHOR"/>
    <property type="match status" value="1"/>
</dbReference>
<comment type="subcellular location">
    <subcellularLocation>
        <location evidence="2">Membrane</location>
    </subcellularLocation>
</comment>
<dbReference type="Proteomes" id="UP000050501">
    <property type="component" value="Unassembled WGS sequence"/>
</dbReference>
<name>A0A0P6XQF8_9CHLR</name>
<dbReference type="AlphaFoldDB" id="A0A0P6XQF8"/>
<keyword evidence="8" id="KW-1133">Transmembrane helix</keyword>
<dbReference type="EC" id="2.7.13.3" evidence="3"/>
<evidence type="ECO:0000256" key="7">
    <source>
        <dbReference type="ARBA" id="ARBA00023012"/>
    </source>
</evidence>
<proteinExistence type="predicted"/>
<dbReference type="InterPro" id="IPR036890">
    <property type="entry name" value="HATPase_C_sf"/>
</dbReference>
<dbReference type="RefSeq" id="WP_062419191.1">
    <property type="nucleotide sequence ID" value="NZ_DF967974.1"/>
</dbReference>
<comment type="catalytic activity">
    <reaction evidence="1">
        <text>ATP + protein L-histidine = ADP + protein N-phospho-L-histidine.</text>
        <dbReference type="EC" id="2.7.13.3"/>
    </reaction>
</comment>
<dbReference type="GO" id="GO:0005886">
    <property type="term" value="C:plasma membrane"/>
    <property type="evidence" value="ECO:0007669"/>
    <property type="project" value="TreeGrafter"/>
</dbReference>
<dbReference type="Pfam" id="PF02518">
    <property type="entry name" value="HATPase_c"/>
    <property type="match status" value="1"/>
</dbReference>
<dbReference type="CDD" id="cd00075">
    <property type="entry name" value="HATPase"/>
    <property type="match status" value="1"/>
</dbReference>
<protein>
    <recommendedName>
        <fullName evidence="3">histidine kinase</fullName>
        <ecNumber evidence="3">2.7.13.3</ecNumber>
    </recommendedName>
</protein>
<dbReference type="SUPFAM" id="SSF158472">
    <property type="entry name" value="HAMP domain-like"/>
    <property type="match status" value="1"/>
</dbReference>
<dbReference type="SUPFAM" id="SSF47384">
    <property type="entry name" value="Homodimeric domain of signal transducing histidine kinase"/>
    <property type="match status" value="1"/>
</dbReference>
<comment type="caution">
    <text evidence="11">The sequence shown here is derived from an EMBL/GenBank/DDBJ whole genome shotgun (WGS) entry which is preliminary data.</text>
</comment>
<keyword evidence="7" id="KW-0902">Two-component regulatory system</keyword>
<dbReference type="CDD" id="cd00082">
    <property type="entry name" value="HisKA"/>
    <property type="match status" value="1"/>
</dbReference>
<dbReference type="STRING" id="229921.ADN01_16535"/>
<keyword evidence="5" id="KW-0808">Transferase</keyword>
<dbReference type="Pfam" id="PF00512">
    <property type="entry name" value="HisKA"/>
    <property type="match status" value="1"/>
</dbReference>
<evidence type="ECO:0000313" key="11">
    <source>
        <dbReference type="EMBL" id="KPL77486.1"/>
    </source>
</evidence>
<keyword evidence="8" id="KW-0812">Transmembrane</keyword>
<dbReference type="InterPro" id="IPR005467">
    <property type="entry name" value="His_kinase_dom"/>
</dbReference>
<feature type="transmembrane region" description="Helical" evidence="8">
    <location>
        <begin position="69"/>
        <end position="89"/>
    </location>
</feature>
<keyword evidence="6" id="KW-0418">Kinase</keyword>
<organism evidence="11 12">
    <name type="scientific">Levilinea saccharolytica</name>
    <dbReference type="NCBI Taxonomy" id="229921"/>
    <lineage>
        <taxon>Bacteria</taxon>
        <taxon>Bacillati</taxon>
        <taxon>Chloroflexota</taxon>
        <taxon>Anaerolineae</taxon>
        <taxon>Anaerolineales</taxon>
        <taxon>Anaerolineaceae</taxon>
        <taxon>Levilinea</taxon>
    </lineage>
</organism>
<dbReference type="InterPro" id="IPR003661">
    <property type="entry name" value="HisK_dim/P_dom"/>
</dbReference>
<dbReference type="Pfam" id="PF00672">
    <property type="entry name" value="HAMP"/>
    <property type="match status" value="1"/>
</dbReference>
<dbReference type="PROSITE" id="PS50109">
    <property type="entry name" value="HIS_KIN"/>
    <property type="match status" value="1"/>
</dbReference>
<dbReference type="InterPro" id="IPR003660">
    <property type="entry name" value="HAMP_dom"/>
</dbReference>
<dbReference type="InterPro" id="IPR003594">
    <property type="entry name" value="HATPase_dom"/>
</dbReference>
<dbReference type="SMART" id="SM00387">
    <property type="entry name" value="HATPase_c"/>
    <property type="match status" value="1"/>
</dbReference>
<sequence length="408" mass="44902">MNKNRALFFASAVAIVLLISLVIFYFLMRPTLGDLQHMAQFLSITAAVSIIIGYSAYRFNWLRFAPSLRWVLLGSYVIASLLTFLNVWLTARLMFASEHDLLLATVLLLFAGGIAVALGSFFTSALIDRISRLESATRLIENGDLAARADIPGRDEISSLAESFNKMAQQLQAVDQKQKELERLRRDLVAWAGHDLRTPLSSVRLLIEAISDGVVTDPNEIQKYLLQAKKHIDTLSLLVDNLFQISQLDSGGMPLNLELASLSDLISDTLESFSSLAAQKGVKLCGFAEDGVDPVTMDVLWMGRAFNNLVSNAIRYTPKDGEINLTATYDGNHIFVNISDSGEGISPEDIPHVFERFYRGDKSRSRISGGSGLGLAITKGVVEAHHGDITVQSDRRTGTVFTISLPRH</sequence>
<feature type="domain" description="Histidine kinase" evidence="9">
    <location>
        <begin position="191"/>
        <end position="408"/>
    </location>
</feature>
<evidence type="ECO:0000259" key="9">
    <source>
        <dbReference type="PROSITE" id="PS50109"/>
    </source>
</evidence>
<reference evidence="11 12" key="1">
    <citation type="submission" date="2015-07" db="EMBL/GenBank/DDBJ databases">
        <title>Genome sequence of Levilinea saccharolytica DSM 16555.</title>
        <authorList>
            <person name="Hemp J."/>
            <person name="Ward L.M."/>
            <person name="Pace L.A."/>
            <person name="Fischer W.W."/>
        </authorList>
    </citation>
    <scope>NUCLEOTIDE SEQUENCE [LARGE SCALE GENOMIC DNA]</scope>
    <source>
        <strain evidence="11 12">KIBI-1</strain>
    </source>
</reference>
<evidence type="ECO:0000259" key="10">
    <source>
        <dbReference type="PROSITE" id="PS50885"/>
    </source>
</evidence>
<evidence type="ECO:0000256" key="1">
    <source>
        <dbReference type="ARBA" id="ARBA00000085"/>
    </source>
</evidence>
<dbReference type="Gene3D" id="6.10.340.10">
    <property type="match status" value="1"/>
</dbReference>
<evidence type="ECO:0000313" key="12">
    <source>
        <dbReference type="Proteomes" id="UP000050501"/>
    </source>
</evidence>
<dbReference type="FunFam" id="3.30.565.10:FF:000006">
    <property type="entry name" value="Sensor histidine kinase WalK"/>
    <property type="match status" value="1"/>
</dbReference>
<evidence type="ECO:0000256" key="6">
    <source>
        <dbReference type="ARBA" id="ARBA00022777"/>
    </source>
</evidence>
<dbReference type="PANTHER" id="PTHR45453:SF1">
    <property type="entry name" value="PHOSPHATE REGULON SENSOR PROTEIN PHOR"/>
    <property type="match status" value="1"/>
</dbReference>
<keyword evidence="12" id="KW-1185">Reference proteome</keyword>
<gene>
    <name evidence="11" type="ORF">ADN01_16535</name>
</gene>
<dbReference type="InterPro" id="IPR036097">
    <property type="entry name" value="HisK_dim/P_sf"/>
</dbReference>
<dbReference type="OrthoDB" id="9800372at2"/>
<dbReference type="CDD" id="cd06225">
    <property type="entry name" value="HAMP"/>
    <property type="match status" value="1"/>
</dbReference>
<dbReference type="GO" id="GO:0004721">
    <property type="term" value="F:phosphoprotein phosphatase activity"/>
    <property type="evidence" value="ECO:0007669"/>
    <property type="project" value="TreeGrafter"/>
</dbReference>
<dbReference type="SMART" id="SM00388">
    <property type="entry name" value="HisKA"/>
    <property type="match status" value="1"/>
</dbReference>
<feature type="transmembrane region" description="Helical" evidence="8">
    <location>
        <begin position="101"/>
        <end position="122"/>
    </location>
</feature>
<feature type="transmembrane region" description="Helical" evidence="8">
    <location>
        <begin position="39"/>
        <end position="57"/>
    </location>
</feature>